<dbReference type="AlphaFoldDB" id="A0A1M4XA38"/>
<organism evidence="1 2">
    <name type="scientific">Psychroflexus salarius</name>
    <dbReference type="NCBI Taxonomy" id="1155689"/>
    <lineage>
        <taxon>Bacteria</taxon>
        <taxon>Pseudomonadati</taxon>
        <taxon>Bacteroidota</taxon>
        <taxon>Flavobacteriia</taxon>
        <taxon>Flavobacteriales</taxon>
        <taxon>Flavobacteriaceae</taxon>
        <taxon>Psychroflexus</taxon>
    </lineage>
</organism>
<accession>A0A1M4XA38</accession>
<evidence type="ECO:0000313" key="1">
    <source>
        <dbReference type="EMBL" id="SHE90344.1"/>
    </source>
</evidence>
<dbReference type="OrthoDB" id="980645at2"/>
<dbReference type="RefSeq" id="WP_073193419.1">
    <property type="nucleotide sequence ID" value="NZ_FQTW01000008.1"/>
</dbReference>
<gene>
    <name evidence="1" type="ORF">SAMN05444278_10839</name>
</gene>
<keyword evidence="2" id="KW-1185">Reference proteome</keyword>
<protein>
    <submittedName>
        <fullName evidence="1">Uncharacterized protein</fullName>
    </submittedName>
</protein>
<reference evidence="1 2" key="1">
    <citation type="submission" date="2016-11" db="EMBL/GenBank/DDBJ databases">
        <authorList>
            <person name="Jaros S."/>
            <person name="Januszkiewicz K."/>
            <person name="Wedrychowicz H."/>
        </authorList>
    </citation>
    <scope>NUCLEOTIDE SEQUENCE [LARGE SCALE GENOMIC DNA]</scope>
    <source>
        <strain evidence="1 2">DSM 25661</strain>
    </source>
</reference>
<evidence type="ECO:0000313" key="2">
    <source>
        <dbReference type="Proteomes" id="UP000184462"/>
    </source>
</evidence>
<sequence>MKNKAILLVILISLFTLKSGFLMSYYLAFTNNFIENFCANKDQPELECDGKCFLSKMLDKSPTDDHTSSFKLFVENELIYVLSLNSLFGFAPVEPNSSKFAYINFYNGRSLDSLIKPPELL</sequence>
<dbReference type="Proteomes" id="UP000184462">
    <property type="component" value="Unassembled WGS sequence"/>
</dbReference>
<name>A0A1M4XA38_9FLAO</name>
<dbReference type="EMBL" id="FQTW01000008">
    <property type="protein sequence ID" value="SHE90344.1"/>
    <property type="molecule type" value="Genomic_DNA"/>
</dbReference>
<proteinExistence type="predicted"/>
<dbReference type="STRING" id="1155689.SAMN05444278_10839"/>